<reference evidence="2" key="1">
    <citation type="journal article" date="2014" name="Int. J. Syst. Evol. Microbiol.">
        <title>Complete genome sequence of Corynebacterium casei LMG S-19264T (=DSM 44701T), isolated from a smear-ripened cheese.</title>
        <authorList>
            <consortium name="US DOE Joint Genome Institute (JGI-PGF)"/>
            <person name="Walter F."/>
            <person name="Albersmeier A."/>
            <person name="Kalinowski J."/>
            <person name="Ruckert C."/>
        </authorList>
    </citation>
    <scope>NUCLEOTIDE SEQUENCE</scope>
    <source>
        <strain evidence="2">JCM 3172</strain>
    </source>
</reference>
<keyword evidence="3" id="KW-1185">Reference proteome</keyword>
<evidence type="ECO:0000313" key="2">
    <source>
        <dbReference type="EMBL" id="GGT39738.1"/>
    </source>
</evidence>
<gene>
    <name evidence="2" type="ORF">GCM10014713_36840</name>
</gene>
<keyword evidence="2" id="KW-0449">Lipoprotein</keyword>
<dbReference type="EMBL" id="BMQQ01000013">
    <property type="protein sequence ID" value="GGT39738.1"/>
    <property type="molecule type" value="Genomic_DNA"/>
</dbReference>
<evidence type="ECO:0000256" key="1">
    <source>
        <dbReference type="SAM" id="SignalP"/>
    </source>
</evidence>
<dbReference type="Gene3D" id="2.50.20.20">
    <property type="match status" value="1"/>
</dbReference>
<protein>
    <submittedName>
        <fullName evidence="2">Lipoprotein</fullName>
    </submittedName>
</protein>
<feature type="signal peptide" evidence="1">
    <location>
        <begin position="1"/>
        <end position="30"/>
    </location>
</feature>
<dbReference type="InterPro" id="IPR006311">
    <property type="entry name" value="TAT_signal"/>
</dbReference>
<dbReference type="PROSITE" id="PS51318">
    <property type="entry name" value="TAT"/>
    <property type="match status" value="1"/>
</dbReference>
<dbReference type="Proteomes" id="UP000619486">
    <property type="component" value="Unassembled WGS sequence"/>
</dbReference>
<dbReference type="RefSeq" id="WP_189202611.1">
    <property type="nucleotide sequence ID" value="NZ_BMQQ01000013.1"/>
</dbReference>
<name>A0A918H7S2_9ACTN</name>
<feature type="chain" id="PRO_5036835424" evidence="1">
    <location>
        <begin position="31"/>
        <end position="277"/>
    </location>
</feature>
<dbReference type="AlphaFoldDB" id="A0A918H7S2"/>
<keyword evidence="1" id="KW-0732">Signal</keyword>
<reference evidence="2" key="2">
    <citation type="submission" date="2020-09" db="EMBL/GenBank/DDBJ databases">
        <authorList>
            <person name="Sun Q."/>
            <person name="Ohkuma M."/>
        </authorList>
    </citation>
    <scope>NUCLEOTIDE SEQUENCE</scope>
    <source>
        <strain evidence="2">JCM 3172</strain>
    </source>
</reference>
<evidence type="ECO:0000313" key="3">
    <source>
        <dbReference type="Proteomes" id="UP000619486"/>
    </source>
</evidence>
<comment type="caution">
    <text evidence="2">The sequence shown here is derived from an EMBL/GenBank/DDBJ whole genome shotgun (WGS) entry which is preliminary data.</text>
</comment>
<organism evidence="2 3">
    <name type="scientific">Streptomyces purpureus</name>
    <dbReference type="NCBI Taxonomy" id="1951"/>
    <lineage>
        <taxon>Bacteria</taxon>
        <taxon>Bacillati</taxon>
        <taxon>Actinomycetota</taxon>
        <taxon>Actinomycetes</taxon>
        <taxon>Kitasatosporales</taxon>
        <taxon>Streptomycetaceae</taxon>
        <taxon>Streptomyces</taxon>
    </lineage>
</organism>
<sequence length="277" mass="28889">MASQRRILRTATAVATAAATAVCTAVIVGAAPAAGSQALPLPAYARAAAPTPSPDPFKDLSADEIGDRAVEATQSATSLRMSGRGVSDGQTLDLDFSVNDQAQCTGKLTVEGGVAELRQAGGDTYMKGDEKFWRASMTSQGMPEAQIGPTIELLKGRWLKIAPGQEGSTDLAGVCDLKALLADLGKDEDDRTGLTRGADTKVNDTPVATLVKKKADGETTTVYVAKEGKPYIVQIVKKGGDEPGTMLLSDFDKPVKVVLPPADETVDLEKLERGTAV</sequence>
<proteinExistence type="predicted"/>
<accession>A0A918H7S2</accession>